<reference evidence="10" key="1">
    <citation type="submission" date="2022-06" db="EMBL/GenBank/DDBJ databases">
        <title>Aquibacillus sp. a new bacterium isolated from soil saline samples.</title>
        <authorList>
            <person name="Galisteo C."/>
            <person name="De La Haba R."/>
            <person name="Sanchez-Porro C."/>
            <person name="Ventosa A."/>
        </authorList>
    </citation>
    <scope>NUCLEOTIDE SEQUENCE</scope>
    <source>
        <strain evidence="10">3ASR75-54</strain>
    </source>
</reference>
<dbReference type="GO" id="GO:0015112">
    <property type="term" value="F:nitrate transmembrane transporter activity"/>
    <property type="evidence" value="ECO:0007669"/>
    <property type="project" value="UniProtKB-UniRule"/>
</dbReference>
<name>A0A9X3WHB6_9BACI</name>
<dbReference type="GO" id="GO:0042128">
    <property type="term" value="P:nitrate assimilation"/>
    <property type="evidence" value="ECO:0007669"/>
    <property type="project" value="UniProtKB-UniRule"/>
</dbReference>
<feature type="transmembrane region" description="Helical" evidence="8">
    <location>
        <begin position="415"/>
        <end position="436"/>
    </location>
</feature>
<keyword evidence="7 8" id="KW-0472">Membrane</keyword>
<comment type="caution">
    <text evidence="8">Lacks conserved residue(s) required for the propagation of feature annotation.</text>
</comment>
<sequence length="491" mass="53867">MENVSYKGNIKILGFTTLAFFLTFVVWFNMAPFMTTLKSVFGLTNDQVAILAVANVALTIPARVLIGMLVDRFGPRKVYASLLILLSIPCFAFALSNSFIQLMISRMFLAIIGAGFVVGIRLVAEWFPKERVGLAEGIYGGWGNFGSAFAAMTLPTLAIVFGGENGWRYAIGLTGAIVLVYGLIFMRLVKDTPDGVTLTRQKKSGALEVTSYKDMFFLIVMTLPVYGILSFLTYRLNQQLNFISTNVAIFVYCFLGTLLIYNLYKIWDVNKEGLRNGVPENEKYSFKQVAILEFSYFCTFGSELAVVSMLPTFYEETFSLSIAQAGLVAGSFAFMNLMSRPGGGWLSDKFGRKKTLTILMAGLAVGYIGMAQIGSSWPIWLAILLTMGCSFFVQAGEGAVYAMVPFVKRKVTGQISGMVGAYGNIGATTFLTIFSFVSPKMFFIFISISAIVCFFCTLFLKEPQNTTVTSQKQVKEKVASVNSTGASTTIN</sequence>
<dbReference type="InterPro" id="IPR004737">
    <property type="entry name" value="NO3_transporter_NarK/NarU-like"/>
</dbReference>
<keyword evidence="11" id="KW-1185">Reference proteome</keyword>
<dbReference type="NCBIfam" id="TIGR00886">
    <property type="entry name" value="2A0108"/>
    <property type="match status" value="1"/>
</dbReference>
<dbReference type="Pfam" id="PF07690">
    <property type="entry name" value="MFS_1"/>
    <property type="match status" value="2"/>
</dbReference>
<dbReference type="SUPFAM" id="SSF103473">
    <property type="entry name" value="MFS general substrate transporter"/>
    <property type="match status" value="1"/>
</dbReference>
<dbReference type="InterPro" id="IPR036259">
    <property type="entry name" value="MFS_trans_sf"/>
</dbReference>
<comment type="similarity">
    <text evidence="2 8">Belongs to the major facilitator superfamily. Nitrate/nitrite porter (TC 2.A.1.8) family.</text>
</comment>
<evidence type="ECO:0000313" key="11">
    <source>
        <dbReference type="Proteomes" id="UP001145069"/>
    </source>
</evidence>
<evidence type="ECO:0000256" key="6">
    <source>
        <dbReference type="ARBA" id="ARBA00023063"/>
    </source>
</evidence>
<evidence type="ECO:0000256" key="7">
    <source>
        <dbReference type="ARBA" id="ARBA00023136"/>
    </source>
</evidence>
<evidence type="ECO:0000256" key="8">
    <source>
        <dbReference type="RuleBase" id="RU366033"/>
    </source>
</evidence>
<accession>A0A9X3WHB6</accession>
<evidence type="ECO:0000256" key="5">
    <source>
        <dbReference type="ARBA" id="ARBA00022989"/>
    </source>
</evidence>
<evidence type="ECO:0000256" key="1">
    <source>
        <dbReference type="ARBA" id="ARBA00004651"/>
    </source>
</evidence>
<comment type="caution">
    <text evidence="10">The sequence shown here is derived from an EMBL/GenBank/DDBJ whole genome shotgun (WGS) entry which is preliminary data.</text>
</comment>
<feature type="transmembrane region" description="Helical" evidence="8">
    <location>
        <begin position="12"/>
        <end position="28"/>
    </location>
</feature>
<feature type="transmembrane region" description="Helical" evidence="8">
    <location>
        <begin position="317"/>
        <end position="335"/>
    </location>
</feature>
<dbReference type="Gene3D" id="1.20.1250.20">
    <property type="entry name" value="MFS general substrate transporter like domains"/>
    <property type="match status" value="2"/>
</dbReference>
<dbReference type="InterPro" id="IPR011701">
    <property type="entry name" value="MFS"/>
</dbReference>
<dbReference type="CDD" id="cd17341">
    <property type="entry name" value="MFS_NRT2_like"/>
    <property type="match status" value="1"/>
</dbReference>
<protein>
    <recommendedName>
        <fullName evidence="8">Nitrate/nitrite transporter</fullName>
    </recommendedName>
</protein>
<feature type="transmembrane region" description="Helical" evidence="8">
    <location>
        <begin position="289"/>
        <end position="311"/>
    </location>
</feature>
<feature type="transmembrane region" description="Helical" evidence="8">
    <location>
        <begin position="48"/>
        <end position="66"/>
    </location>
</feature>
<dbReference type="GO" id="GO:0015113">
    <property type="term" value="F:nitrite transmembrane transporter activity"/>
    <property type="evidence" value="ECO:0007669"/>
    <property type="project" value="InterPro"/>
</dbReference>
<dbReference type="InterPro" id="IPR020846">
    <property type="entry name" value="MFS_dom"/>
</dbReference>
<feature type="transmembrane region" description="Helical" evidence="8">
    <location>
        <begin position="107"/>
        <end position="127"/>
    </location>
</feature>
<keyword evidence="4 8" id="KW-0812">Transmembrane</keyword>
<dbReference type="PROSITE" id="PS50850">
    <property type="entry name" value="MFS"/>
    <property type="match status" value="1"/>
</dbReference>
<dbReference type="PANTHER" id="PTHR23515">
    <property type="entry name" value="HIGH-AFFINITY NITRATE TRANSPORTER 2.3"/>
    <property type="match status" value="1"/>
</dbReference>
<evidence type="ECO:0000256" key="2">
    <source>
        <dbReference type="ARBA" id="ARBA00008432"/>
    </source>
</evidence>
<dbReference type="GO" id="GO:0005886">
    <property type="term" value="C:plasma membrane"/>
    <property type="evidence" value="ECO:0007669"/>
    <property type="project" value="UniProtKB-SubCell"/>
</dbReference>
<evidence type="ECO:0000313" key="10">
    <source>
        <dbReference type="EMBL" id="MDC3418440.1"/>
    </source>
</evidence>
<feature type="transmembrane region" description="Helical" evidence="8">
    <location>
        <begin position="240"/>
        <end position="264"/>
    </location>
</feature>
<comment type="subcellular location">
    <subcellularLocation>
        <location evidence="1 8">Cell membrane</location>
        <topology evidence="1 8">Multi-pass membrane protein</topology>
    </subcellularLocation>
</comment>
<feature type="transmembrane region" description="Helical" evidence="8">
    <location>
        <begin position="379"/>
        <end position="403"/>
    </location>
</feature>
<feature type="transmembrane region" description="Helical" evidence="8">
    <location>
        <begin position="442"/>
        <end position="460"/>
    </location>
</feature>
<feature type="transmembrane region" description="Helical" evidence="8">
    <location>
        <begin position="167"/>
        <end position="189"/>
    </location>
</feature>
<proteinExistence type="inferred from homology"/>
<evidence type="ECO:0000259" key="9">
    <source>
        <dbReference type="PROSITE" id="PS50850"/>
    </source>
</evidence>
<dbReference type="InterPro" id="IPR044772">
    <property type="entry name" value="NO3_transporter"/>
</dbReference>
<evidence type="ECO:0000256" key="4">
    <source>
        <dbReference type="ARBA" id="ARBA00022692"/>
    </source>
</evidence>
<gene>
    <name evidence="10" type="ORF">NC799_16290</name>
</gene>
<keyword evidence="6 8" id="KW-0534">Nitrate assimilation</keyword>
<dbReference type="RefSeq" id="WP_272447507.1">
    <property type="nucleotide sequence ID" value="NZ_JAMQKC010000027.1"/>
</dbReference>
<dbReference type="Proteomes" id="UP001145069">
    <property type="component" value="Unassembled WGS sequence"/>
</dbReference>
<keyword evidence="5 8" id="KW-1133">Transmembrane helix</keyword>
<organism evidence="10 11">
    <name type="scientific">Aquibacillus salsiterrae</name>
    <dbReference type="NCBI Taxonomy" id="2950439"/>
    <lineage>
        <taxon>Bacteria</taxon>
        <taxon>Bacillati</taxon>
        <taxon>Bacillota</taxon>
        <taxon>Bacilli</taxon>
        <taxon>Bacillales</taxon>
        <taxon>Bacillaceae</taxon>
        <taxon>Aquibacillus</taxon>
    </lineage>
</organism>
<dbReference type="EMBL" id="JAMQKC010000027">
    <property type="protein sequence ID" value="MDC3418440.1"/>
    <property type="molecule type" value="Genomic_DNA"/>
</dbReference>
<feature type="transmembrane region" description="Helical" evidence="8">
    <location>
        <begin position="210"/>
        <end position="234"/>
    </location>
</feature>
<dbReference type="AlphaFoldDB" id="A0A9X3WHB6"/>
<keyword evidence="8" id="KW-1003">Cell membrane</keyword>
<feature type="transmembrane region" description="Helical" evidence="8">
    <location>
        <begin position="139"/>
        <end position="161"/>
    </location>
</feature>
<evidence type="ECO:0000256" key="3">
    <source>
        <dbReference type="ARBA" id="ARBA00022448"/>
    </source>
</evidence>
<feature type="transmembrane region" description="Helical" evidence="8">
    <location>
        <begin position="78"/>
        <end position="95"/>
    </location>
</feature>
<keyword evidence="3 8" id="KW-0813">Transport</keyword>
<feature type="domain" description="Major facilitator superfamily (MFS) profile" evidence="9">
    <location>
        <begin position="12"/>
        <end position="464"/>
    </location>
</feature>
<feature type="transmembrane region" description="Helical" evidence="8">
    <location>
        <begin position="356"/>
        <end position="373"/>
    </location>
</feature>